<evidence type="ECO:0000256" key="5">
    <source>
        <dbReference type="ARBA" id="ARBA00022989"/>
    </source>
</evidence>
<feature type="transmembrane region" description="Helical" evidence="8">
    <location>
        <begin position="238"/>
        <end position="261"/>
    </location>
</feature>
<evidence type="ECO:0000256" key="3">
    <source>
        <dbReference type="ARBA" id="ARBA00022475"/>
    </source>
</evidence>
<evidence type="ECO:0000256" key="1">
    <source>
        <dbReference type="ARBA" id="ARBA00004651"/>
    </source>
</evidence>
<keyword evidence="3" id="KW-1003">Cell membrane</keyword>
<evidence type="ECO:0000256" key="2">
    <source>
        <dbReference type="ARBA" id="ARBA00022448"/>
    </source>
</evidence>
<feature type="transmembrane region" description="Helical" evidence="8">
    <location>
        <begin position="318"/>
        <end position="340"/>
    </location>
</feature>
<dbReference type="InterPro" id="IPR036259">
    <property type="entry name" value="MFS_trans_sf"/>
</dbReference>
<dbReference type="PANTHER" id="PTHR42718">
    <property type="entry name" value="MAJOR FACILITATOR SUPERFAMILY MULTIDRUG TRANSPORTER MFSC"/>
    <property type="match status" value="1"/>
</dbReference>
<dbReference type="SUPFAM" id="SSF103473">
    <property type="entry name" value="MFS general substrate transporter"/>
    <property type="match status" value="1"/>
</dbReference>
<evidence type="ECO:0000256" key="4">
    <source>
        <dbReference type="ARBA" id="ARBA00022692"/>
    </source>
</evidence>
<dbReference type="PROSITE" id="PS50850">
    <property type="entry name" value="MFS"/>
    <property type="match status" value="1"/>
</dbReference>
<feature type="transmembrane region" description="Helical" evidence="8">
    <location>
        <begin position="282"/>
        <end position="306"/>
    </location>
</feature>
<evidence type="ECO:0000259" key="9">
    <source>
        <dbReference type="PROSITE" id="PS50850"/>
    </source>
</evidence>
<feature type="region of interest" description="Disordered" evidence="7">
    <location>
        <begin position="551"/>
        <end position="599"/>
    </location>
</feature>
<feature type="transmembrane region" description="Helical" evidence="8">
    <location>
        <begin position="66"/>
        <end position="87"/>
    </location>
</feature>
<dbReference type="Pfam" id="PF07690">
    <property type="entry name" value="MFS_1"/>
    <property type="match status" value="1"/>
</dbReference>
<evidence type="ECO:0000256" key="6">
    <source>
        <dbReference type="ARBA" id="ARBA00023136"/>
    </source>
</evidence>
<sequence length="599" mass="62411">MTTTADLSAPAAAPRTPGGGCRRIVLSLVLTQLMIVLDMTIVVIALPHLQADLGITDAQRSWVVTAYSLAFGGLVLFGGRLTALLGLRRSYRIGQLGFATTSLAAGLAPSFAILVTARALQGMFGALLAPTNLALINAVFVEKRERDRIFGIFGATAGLGAAAGLLIGGALTDWLSWRWSLYINVGIVACSLLIGSRHLPARGRDDAAGRAGDDLLGLLMGCGACFSVVFGLDRAEQGGWRATATIVWLAAGALLAIAFIVRERVAARPVLPLWLPSDATRAGAYAAQFVVGAAQMGSFIALTYYVQQHLGYSPVTAGLAFLPLSAALIITAVVAGQFLVPRLGAGGMIPLGFAVQAASFLILSRITVDSSFASIALPGTIVFGAGIGLVNPVTFNAGTHRVPERHIGLASALLSAAQQIGGSFGVALLTTYASRIGQDYATGHADAVRATGMRELMEAGATPDSAQGRAIVSRLTAELADAARIHAYSSKLHPPGLHRGRSHGHHDPGSPRPAPPPAARRLVSGLARPIPGPSQWRHPRDARCGAGPGPLCWAGPARRRLQGPSGPAARALPRPRSPRRRARPAPAPVRPENQVVRRD</sequence>
<dbReference type="AlphaFoldDB" id="A0AAU8N2J1"/>
<feature type="transmembrane region" description="Helical" evidence="8">
    <location>
        <begin position="96"/>
        <end position="117"/>
    </location>
</feature>
<feature type="transmembrane region" description="Helical" evidence="8">
    <location>
        <begin position="177"/>
        <end position="194"/>
    </location>
</feature>
<organism evidence="10">
    <name type="scientific">Actinomyces timonensis</name>
    <dbReference type="NCBI Taxonomy" id="1288391"/>
    <lineage>
        <taxon>Bacteria</taxon>
        <taxon>Bacillati</taxon>
        <taxon>Actinomycetota</taxon>
        <taxon>Actinomycetes</taxon>
        <taxon>Actinomycetales</taxon>
        <taxon>Actinomycetaceae</taxon>
        <taxon>Actinomyces</taxon>
    </lineage>
</organism>
<feature type="transmembrane region" description="Helical" evidence="8">
    <location>
        <begin position="24"/>
        <end position="46"/>
    </location>
</feature>
<feature type="transmembrane region" description="Helical" evidence="8">
    <location>
        <begin position="215"/>
        <end position="232"/>
    </location>
</feature>
<feature type="transmembrane region" description="Helical" evidence="8">
    <location>
        <begin position="407"/>
        <end position="429"/>
    </location>
</feature>
<keyword evidence="2" id="KW-0813">Transport</keyword>
<feature type="domain" description="Major facilitator superfamily (MFS) profile" evidence="9">
    <location>
        <begin position="24"/>
        <end position="470"/>
    </location>
</feature>
<dbReference type="GO" id="GO:0005886">
    <property type="term" value="C:plasma membrane"/>
    <property type="evidence" value="ECO:0007669"/>
    <property type="project" value="UniProtKB-SubCell"/>
</dbReference>
<keyword evidence="4 8" id="KW-0812">Transmembrane</keyword>
<keyword evidence="5 8" id="KW-1133">Transmembrane helix</keyword>
<dbReference type="GO" id="GO:0022857">
    <property type="term" value="F:transmembrane transporter activity"/>
    <property type="evidence" value="ECO:0007669"/>
    <property type="project" value="InterPro"/>
</dbReference>
<feature type="transmembrane region" description="Helical" evidence="8">
    <location>
        <begin position="123"/>
        <end position="142"/>
    </location>
</feature>
<feature type="transmembrane region" description="Helical" evidence="8">
    <location>
        <begin position="347"/>
        <end position="366"/>
    </location>
</feature>
<reference evidence="10" key="1">
    <citation type="submission" date="2024-05" db="EMBL/GenBank/DDBJ databases">
        <title>Draft genome assemblies of 36 bacteria isolated from hibernating arctic ground squirrels.</title>
        <authorList>
            <person name="McKee H."/>
            <person name="Mullen L."/>
            <person name="Drown D.M."/>
            <person name="Duddleston K.N."/>
        </authorList>
    </citation>
    <scope>NUCLEOTIDE SEQUENCE</scope>
    <source>
        <strain evidence="10">AR004</strain>
    </source>
</reference>
<dbReference type="Gene3D" id="1.20.1720.10">
    <property type="entry name" value="Multidrug resistance protein D"/>
    <property type="match status" value="1"/>
</dbReference>
<evidence type="ECO:0000256" key="8">
    <source>
        <dbReference type="SAM" id="Phobius"/>
    </source>
</evidence>
<dbReference type="RefSeq" id="WP_366180310.1">
    <property type="nucleotide sequence ID" value="NZ_CP159989.1"/>
</dbReference>
<comment type="subcellular location">
    <subcellularLocation>
        <location evidence="1">Cell membrane</location>
        <topology evidence="1">Multi-pass membrane protein</topology>
    </subcellularLocation>
</comment>
<keyword evidence="6 8" id="KW-0472">Membrane</keyword>
<proteinExistence type="predicted"/>
<dbReference type="EMBL" id="CP159989">
    <property type="protein sequence ID" value="XCP82061.1"/>
    <property type="molecule type" value="Genomic_DNA"/>
</dbReference>
<feature type="transmembrane region" description="Helical" evidence="8">
    <location>
        <begin position="372"/>
        <end position="395"/>
    </location>
</feature>
<feature type="transmembrane region" description="Helical" evidence="8">
    <location>
        <begin position="149"/>
        <end position="171"/>
    </location>
</feature>
<dbReference type="PANTHER" id="PTHR42718:SF46">
    <property type="entry name" value="BLR6921 PROTEIN"/>
    <property type="match status" value="1"/>
</dbReference>
<name>A0AAU8N2J1_9ACTO</name>
<feature type="region of interest" description="Disordered" evidence="7">
    <location>
        <begin position="491"/>
        <end position="520"/>
    </location>
</feature>
<dbReference type="InterPro" id="IPR011701">
    <property type="entry name" value="MFS"/>
</dbReference>
<protein>
    <submittedName>
        <fullName evidence="10">MFS transporter</fullName>
    </submittedName>
</protein>
<evidence type="ECO:0000313" key="10">
    <source>
        <dbReference type="EMBL" id="XCP82061.1"/>
    </source>
</evidence>
<dbReference type="Gene3D" id="1.20.1250.20">
    <property type="entry name" value="MFS general substrate transporter like domains"/>
    <property type="match status" value="1"/>
</dbReference>
<dbReference type="CDD" id="cd17321">
    <property type="entry name" value="MFS_MMR_MDR_like"/>
    <property type="match status" value="1"/>
</dbReference>
<dbReference type="InterPro" id="IPR020846">
    <property type="entry name" value="MFS_dom"/>
</dbReference>
<accession>A0AAU8N2J1</accession>
<gene>
    <name evidence="10" type="ORF">ABXS69_08845</name>
</gene>
<evidence type="ECO:0000256" key="7">
    <source>
        <dbReference type="SAM" id="MobiDB-lite"/>
    </source>
</evidence>